<feature type="transmembrane region" description="Helical" evidence="4">
    <location>
        <begin position="82"/>
        <end position="102"/>
    </location>
</feature>
<dbReference type="AlphaFoldDB" id="A0A0A0M8D6"/>
<sequence length="639" mass="70034">MTAWRDRWAGTLPRLAVVLHDLAMVWLVWQGLHWLRFGVMENPPPMPWWSTEVLLVLAAQGLVFWRVGLYRGLWRFASVPDLWNIFKACALGLVAIVLALFLYNRMDLVSRTVIVLYPLVLMGMLGAPRLLYRAWKDSGMERGGEGATRILILGAGHSGEALVRDLRRLGHYHPVGFLDDASRLRGTKVQGVPVLGKVEDVAEIARETAARLLVIAMPGADAAAMRRVVGACEHSGLPFRMVPRLRDVLDGRSQPGELKEVAIEDLLGRQPVLPDWKSIRSWLGARSVLVTGAGGSIGSELCRQCARHGARRITLVEVNELALIRAEAALRRDFPDLEFASVLGDCGDPAVVAHALALAEPEAVFHAAAYKQVPLLEGQLREAVRNNVLATETLARACREARVGTFVLISTDKAVDPGNILGATKRMAEMVCQALADQRHTRFVTVRFGNVLDSAGSVVPLFREQIRRGGPVTVTDPEVTRYFMTIPEACQLILQAAAIGSHEAIYTLDMGEPVPIRLLAEQMIRLAGKQLGRDVSIVYTGLRPGEKLHETLFHADEHYRATSHPKILQAEPRGVASAEIHQAVAQMREAVGCYDVERLRLQLAGAVPEFAPVGQPARTAPPAPPPTVVAFPSRTARNV</sequence>
<dbReference type="PANTHER" id="PTHR43318:SF1">
    <property type="entry name" value="POLYSACCHARIDE BIOSYNTHESIS PROTEIN EPSC-RELATED"/>
    <property type="match status" value="1"/>
</dbReference>
<accession>A0A0A0M8D6</accession>
<evidence type="ECO:0000256" key="1">
    <source>
        <dbReference type="ARBA" id="ARBA00006484"/>
    </source>
</evidence>
<dbReference type="SUPFAM" id="SSF51735">
    <property type="entry name" value="NAD(P)-binding Rossmann-fold domains"/>
    <property type="match status" value="2"/>
</dbReference>
<dbReference type="InterPro" id="IPR057326">
    <property type="entry name" value="KR_dom"/>
</dbReference>
<protein>
    <submittedName>
        <fullName evidence="6">Multidrug MFS transporter</fullName>
    </submittedName>
</protein>
<feature type="domain" description="Ketoreductase" evidence="5">
    <location>
        <begin position="286"/>
        <end position="465"/>
    </location>
</feature>
<dbReference type="InterPro" id="IPR036291">
    <property type="entry name" value="NAD(P)-bd_dom_sf"/>
</dbReference>
<dbReference type="STRING" id="1385515.GCA_000423325_00368"/>
<feature type="transmembrane region" description="Helical" evidence="4">
    <location>
        <begin position="114"/>
        <end position="132"/>
    </location>
</feature>
<dbReference type="InterPro" id="IPR051203">
    <property type="entry name" value="Polysaccharide_Synthase-Rel"/>
</dbReference>
<comment type="similarity">
    <text evidence="2">Belongs to the polysaccharide synthase family.</text>
</comment>
<evidence type="ECO:0000256" key="2">
    <source>
        <dbReference type="ARBA" id="ARBA00007430"/>
    </source>
</evidence>
<dbReference type="Pfam" id="PF13727">
    <property type="entry name" value="CoA_binding_3"/>
    <property type="match status" value="1"/>
</dbReference>
<keyword evidence="4" id="KW-0472">Membrane</keyword>
<dbReference type="RefSeq" id="WP_027068922.1">
    <property type="nucleotide sequence ID" value="NZ_AUHT01000004.1"/>
</dbReference>
<keyword evidence="7" id="KW-1185">Reference proteome</keyword>
<evidence type="ECO:0000256" key="3">
    <source>
        <dbReference type="SAM" id="MobiDB-lite"/>
    </source>
</evidence>
<dbReference type="OrthoDB" id="9803111at2"/>
<keyword evidence="4" id="KW-0812">Transmembrane</keyword>
<dbReference type="InterPro" id="IPR003869">
    <property type="entry name" value="Polysac_CapD-like"/>
</dbReference>
<proteinExistence type="inferred from homology"/>
<dbReference type="SMART" id="SM00822">
    <property type="entry name" value="PKS_KR"/>
    <property type="match status" value="1"/>
</dbReference>
<dbReference type="CDD" id="cd05237">
    <property type="entry name" value="UDP_invert_4-6DH_SDR_e"/>
    <property type="match status" value="1"/>
</dbReference>
<dbReference type="Gene3D" id="3.40.50.720">
    <property type="entry name" value="NAD(P)-binding Rossmann-like Domain"/>
    <property type="match status" value="2"/>
</dbReference>
<dbReference type="PANTHER" id="PTHR43318">
    <property type="entry name" value="UDP-N-ACETYLGLUCOSAMINE 4,6-DEHYDRATASE"/>
    <property type="match status" value="1"/>
</dbReference>
<evidence type="ECO:0000313" key="7">
    <source>
        <dbReference type="Proteomes" id="UP000030003"/>
    </source>
</evidence>
<feature type="region of interest" description="Disordered" evidence="3">
    <location>
        <begin position="616"/>
        <end position="639"/>
    </location>
</feature>
<keyword evidence="4" id="KW-1133">Transmembrane helix</keyword>
<organism evidence="6 7">
    <name type="scientific">Lysobacter defluvii IMMIB APB-9 = DSM 18482</name>
    <dbReference type="NCBI Taxonomy" id="1385515"/>
    <lineage>
        <taxon>Bacteria</taxon>
        <taxon>Pseudomonadati</taxon>
        <taxon>Pseudomonadota</taxon>
        <taxon>Gammaproteobacteria</taxon>
        <taxon>Lysobacterales</taxon>
        <taxon>Lysobacteraceae</taxon>
        <taxon>Novilysobacter</taxon>
    </lineage>
</organism>
<reference evidence="6 7" key="1">
    <citation type="submission" date="2013-08" db="EMBL/GenBank/DDBJ databases">
        <title>Genomic analysis of Lysobacter defluvii.</title>
        <authorList>
            <person name="Wang Q."/>
            <person name="Wang G."/>
        </authorList>
    </citation>
    <scope>NUCLEOTIDE SEQUENCE [LARGE SCALE GENOMIC DNA]</scope>
    <source>
        <strain evidence="6 7">IMMIB APB-9</strain>
    </source>
</reference>
<dbReference type="Proteomes" id="UP000030003">
    <property type="component" value="Unassembled WGS sequence"/>
</dbReference>
<comment type="similarity">
    <text evidence="1">Belongs to the short-chain dehydrogenases/reductases (SDR) family.</text>
</comment>
<dbReference type="Pfam" id="PF02719">
    <property type="entry name" value="Polysacc_synt_2"/>
    <property type="match status" value="1"/>
</dbReference>
<evidence type="ECO:0000259" key="5">
    <source>
        <dbReference type="SMART" id="SM00822"/>
    </source>
</evidence>
<gene>
    <name evidence="6" type="ORF">N791_09130</name>
</gene>
<feature type="transmembrane region" description="Helical" evidence="4">
    <location>
        <begin position="12"/>
        <end position="29"/>
    </location>
</feature>
<name>A0A0A0M8D6_9GAMM</name>
<dbReference type="eggNOG" id="COG1086">
    <property type="taxonomic scope" value="Bacteria"/>
</dbReference>
<evidence type="ECO:0000313" key="6">
    <source>
        <dbReference type="EMBL" id="KGO99345.1"/>
    </source>
</evidence>
<comment type="caution">
    <text evidence="6">The sequence shown here is derived from an EMBL/GenBank/DDBJ whole genome shotgun (WGS) entry which is preliminary data.</text>
</comment>
<dbReference type="EMBL" id="AVBH01000020">
    <property type="protein sequence ID" value="KGO99345.1"/>
    <property type="molecule type" value="Genomic_DNA"/>
</dbReference>
<evidence type="ECO:0000256" key="4">
    <source>
        <dbReference type="SAM" id="Phobius"/>
    </source>
</evidence>